<accession>A0A8K0G0K6</accession>
<keyword evidence="3" id="KW-1185">Reference proteome</keyword>
<organism evidence="2 3">
    <name type="scientific">Ignelater luminosus</name>
    <name type="common">Cucubano</name>
    <name type="synonym">Pyrophorus luminosus</name>
    <dbReference type="NCBI Taxonomy" id="2038154"/>
    <lineage>
        <taxon>Eukaryota</taxon>
        <taxon>Metazoa</taxon>
        <taxon>Ecdysozoa</taxon>
        <taxon>Arthropoda</taxon>
        <taxon>Hexapoda</taxon>
        <taxon>Insecta</taxon>
        <taxon>Pterygota</taxon>
        <taxon>Neoptera</taxon>
        <taxon>Endopterygota</taxon>
        <taxon>Coleoptera</taxon>
        <taxon>Polyphaga</taxon>
        <taxon>Elateriformia</taxon>
        <taxon>Elateroidea</taxon>
        <taxon>Elateridae</taxon>
        <taxon>Agrypninae</taxon>
        <taxon>Pyrophorini</taxon>
        <taxon>Ignelater</taxon>
    </lineage>
</organism>
<comment type="caution">
    <text evidence="2">The sequence shown here is derived from an EMBL/GenBank/DDBJ whole genome shotgun (WGS) entry which is preliminary data.</text>
</comment>
<reference evidence="2" key="1">
    <citation type="submission" date="2019-08" db="EMBL/GenBank/DDBJ databases">
        <title>The genome of the North American firefly Photinus pyralis.</title>
        <authorList>
            <consortium name="Photinus pyralis genome working group"/>
            <person name="Fallon T.R."/>
            <person name="Sander Lower S.E."/>
            <person name="Weng J.-K."/>
        </authorList>
    </citation>
    <scope>NUCLEOTIDE SEQUENCE</scope>
    <source>
        <strain evidence="2">TRF0915ILg1</strain>
        <tissue evidence="2">Whole body</tissue>
    </source>
</reference>
<proteinExistence type="predicted"/>
<evidence type="ECO:0000313" key="2">
    <source>
        <dbReference type="EMBL" id="KAF2887430.1"/>
    </source>
</evidence>
<dbReference type="OrthoDB" id="6804003at2759"/>
<evidence type="ECO:0000313" key="3">
    <source>
        <dbReference type="Proteomes" id="UP000801492"/>
    </source>
</evidence>
<protein>
    <submittedName>
        <fullName evidence="2">Uncharacterized protein</fullName>
    </submittedName>
</protein>
<name>A0A8K0G0K6_IGNLU</name>
<feature type="region of interest" description="Disordered" evidence="1">
    <location>
        <begin position="32"/>
        <end position="54"/>
    </location>
</feature>
<dbReference type="Proteomes" id="UP000801492">
    <property type="component" value="Unassembled WGS sequence"/>
</dbReference>
<feature type="non-terminal residue" evidence="2">
    <location>
        <position position="54"/>
    </location>
</feature>
<sequence>MPRTYRAVKKRGRAFISQKLRHKREQALNMCSSDEYVPEDSHDQYYNSGELALQ</sequence>
<evidence type="ECO:0000256" key="1">
    <source>
        <dbReference type="SAM" id="MobiDB-lite"/>
    </source>
</evidence>
<gene>
    <name evidence="2" type="ORF">ILUMI_18743</name>
</gene>
<dbReference type="EMBL" id="VTPC01083542">
    <property type="protein sequence ID" value="KAF2887430.1"/>
    <property type="molecule type" value="Genomic_DNA"/>
</dbReference>
<dbReference type="AlphaFoldDB" id="A0A8K0G0K6"/>